<sequence length="229" mass="24980">MDQAIMALDLKRMLFGDESPLFLLEIAIRTAIIYGYTLLLLRWLGSRTVGQLSTVEFLLVIALGSAVGDAMFYADVPLIHAMLVVTLVVVANKLLDVVIAKSAPAEHFLDGEPREAVRDGVVVRDFLDQASISRQELFQELRENGIEQLGEVRRAYIEKDGKVTVFKFSKDHGAGLPIVPPPQIEPPELVSPRAAEGGAKLVCITCGAAHQGSDACANCERTEWTHAVD</sequence>
<reference evidence="9 10" key="1">
    <citation type="submission" date="2021-01" db="EMBL/GenBank/DDBJ databases">
        <title>Genome seq and assembly of Devosia sp. G19.</title>
        <authorList>
            <person name="Chhetri G."/>
        </authorList>
    </citation>
    <scope>NUCLEOTIDE SEQUENCE [LARGE SCALE GENOMIC DNA]</scope>
    <source>
        <strain evidence="9 10">G19</strain>
    </source>
</reference>
<dbReference type="Gene3D" id="3.30.240.20">
    <property type="entry name" value="bsu07140 like domains"/>
    <property type="match status" value="1"/>
</dbReference>
<keyword evidence="5 7" id="KW-1133">Transmembrane helix</keyword>
<dbReference type="RefSeq" id="WP_201653265.1">
    <property type="nucleotide sequence ID" value="NZ_CP068047.1"/>
</dbReference>
<accession>A0ABX7BSD0</accession>
<protein>
    <submittedName>
        <fullName evidence="9">DUF421 domain-containing protein</fullName>
    </submittedName>
</protein>
<proteinExistence type="inferred from homology"/>
<feature type="transmembrane region" description="Helical" evidence="7">
    <location>
        <begin position="78"/>
        <end position="95"/>
    </location>
</feature>
<keyword evidence="6 7" id="KW-0472">Membrane</keyword>
<name>A0ABX7BSD0_9HYPH</name>
<organism evidence="9 10">
    <name type="scientific">Devosia oryziradicis</name>
    <dbReference type="NCBI Taxonomy" id="2801335"/>
    <lineage>
        <taxon>Bacteria</taxon>
        <taxon>Pseudomonadati</taxon>
        <taxon>Pseudomonadota</taxon>
        <taxon>Alphaproteobacteria</taxon>
        <taxon>Hyphomicrobiales</taxon>
        <taxon>Devosiaceae</taxon>
        <taxon>Devosia</taxon>
    </lineage>
</organism>
<dbReference type="InterPro" id="IPR007353">
    <property type="entry name" value="DUF421"/>
</dbReference>
<dbReference type="EMBL" id="CP068047">
    <property type="protein sequence ID" value="QQR34831.1"/>
    <property type="molecule type" value="Genomic_DNA"/>
</dbReference>
<evidence type="ECO:0000259" key="8">
    <source>
        <dbReference type="Pfam" id="PF04239"/>
    </source>
</evidence>
<dbReference type="Proteomes" id="UP000595460">
    <property type="component" value="Chromosome"/>
</dbReference>
<evidence type="ECO:0000256" key="3">
    <source>
        <dbReference type="ARBA" id="ARBA00022475"/>
    </source>
</evidence>
<evidence type="ECO:0000256" key="7">
    <source>
        <dbReference type="SAM" id="Phobius"/>
    </source>
</evidence>
<evidence type="ECO:0000313" key="9">
    <source>
        <dbReference type="EMBL" id="QQR34831.1"/>
    </source>
</evidence>
<evidence type="ECO:0000256" key="5">
    <source>
        <dbReference type="ARBA" id="ARBA00022989"/>
    </source>
</evidence>
<evidence type="ECO:0000256" key="4">
    <source>
        <dbReference type="ARBA" id="ARBA00022692"/>
    </source>
</evidence>
<evidence type="ECO:0000313" key="10">
    <source>
        <dbReference type="Proteomes" id="UP000595460"/>
    </source>
</evidence>
<feature type="transmembrane region" description="Helical" evidence="7">
    <location>
        <begin position="20"/>
        <end position="41"/>
    </location>
</feature>
<feature type="transmembrane region" description="Helical" evidence="7">
    <location>
        <begin position="53"/>
        <end position="72"/>
    </location>
</feature>
<dbReference type="PANTHER" id="PTHR34582">
    <property type="entry name" value="UPF0702 TRANSMEMBRANE PROTEIN YCAP"/>
    <property type="match status" value="1"/>
</dbReference>
<evidence type="ECO:0000256" key="6">
    <source>
        <dbReference type="ARBA" id="ARBA00023136"/>
    </source>
</evidence>
<dbReference type="Pfam" id="PF04239">
    <property type="entry name" value="DUF421"/>
    <property type="match status" value="1"/>
</dbReference>
<keyword evidence="10" id="KW-1185">Reference proteome</keyword>
<feature type="domain" description="YetF C-terminal" evidence="8">
    <location>
        <begin position="101"/>
        <end position="180"/>
    </location>
</feature>
<comment type="subcellular location">
    <subcellularLocation>
        <location evidence="1">Cell membrane</location>
        <topology evidence="1">Multi-pass membrane protein</topology>
    </subcellularLocation>
</comment>
<evidence type="ECO:0000256" key="1">
    <source>
        <dbReference type="ARBA" id="ARBA00004651"/>
    </source>
</evidence>
<dbReference type="PANTHER" id="PTHR34582:SF6">
    <property type="entry name" value="UPF0702 TRANSMEMBRANE PROTEIN YCAP"/>
    <property type="match status" value="1"/>
</dbReference>
<dbReference type="InterPro" id="IPR023090">
    <property type="entry name" value="UPF0702_alpha/beta_dom_sf"/>
</dbReference>
<gene>
    <name evidence="9" type="ORF">JI749_10590</name>
</gene>
<evidence type="ECO:0000256" key="2">
    <source>
        <dbReference type="ARBA" id="ARBA00006448"/>
    </source>
</evidence>
<keyword evidence="4 7" id="KW-0812">Transmembrane</keyword>
<comment type="similarity">
    <text evidence="2">Belongs to the UPF0702 family.</text>
</comment>
<keyword evidence="3" id="KW-1003">Cell membrane</keyword>